<evidence type="ECO:0000313" key="5">
    <source>
        <dbReference type="Proteomes" id="UP001632038"/>
    </source>
</evidence>
<dbReference type="EMBL" id="JAVIJP010000017">
    <property type="protein sequence ID" value="KAL3641296.1"/>
    <property type="molecule type" value="Genomic_DNA"/>
</dbReference>
<dbReference type="SUPFAM" id="SSF81383">
    <property type="entry name" value="F-box domain"/>
    <property type="match status" value="1"/>
</dbReference>
<dbReference type="AlphaFoldDB" id="A0ABD3DI34"/>
<organism evidence="4 5">
    <name type="scientific">Castilleja foliolosa</name>
    <dbReference type="NCBI Taxonomy" id="1961234"/>
    <lineage>
        <taxon>Eukaryota</taxon>
        <taxon>Viridiplantae</taxon>
        <taxon>Streptophyta</taxon>
        <taxon>Embryophyta</taxon>
        <taxon>Tracheophyta</taxon>
        <taxon>Spermatophyta</taxon>
        <taxon>Magnoliopsida</taxon>
        <taxon>eudicotyledons</taxon>
        <taxon>Gunneridae</taxon>
        <taxon>Pentapetalae</taxon>
        <taxon>asterids</taxon>
        <taxon>lamiids</taxon>
        <taxon>Lamiales</taxon>
        <taxon>Orobanchaceae</taxon>
        <taxon>Pedicularideae</taxon>
        <taxon>Castillejinae</taxon>
        <taxon>Castilleja</taxon>
    </lineage>
</organism>
<evidence type="ECO:0000259" key="2">
    <source>
        <dbReference type="Pfam" id="PF00646"/>
    </source>
</evidence>
<keyword evidence="1" id="KW-0812">Transmembrane</keyword>
<evidence type="ECO:0008006" key="6">
    <source>
        <dbReference type="Google" id="ProtNLM"/>
    </source>
</evidence>
<feature type="transmembrane region" description="Helical" evidence="1">
    <location>
        <begin position="7"/>
        <end position="29"/>
    </location>
</feature>
<sequence length="595" mass="67293">MSIIPSLLINFPSLFACLALLIIKIISWIKMKTFTGGSIEPKGLKPIDNNNMIDNVVAPPLGRSSFVYVVKLSLVATILTCCIVVMIAYSFRIISLSPSPSPTPTPSPNAPEEEKPMLFFILRMNSSISSKTKSNRKDKDLISKLSDDLLISIINRLPTKEVVRTSILSNRWRTIYKFTPDVDLDSKCLVGTSPCSAISFVTALERFLSLRSGCNIRCLSLFCCFIDTPYNQHDLIMFSLVRLLLGIQGLALHSLAGFNKFLFSCHLISEIPSLAYLSLGYFVLCRRPYCDITQSNSLQVLRLIGVTLLPGALECILDNCLSLHTLSLDICKIFSKLIIRGPNLKLKSLCVRGCRCLEKIKLYASNLTTFEFESLDKVIIRFDHVPKLESVYLHFENKHTVLDVCKKLVRDLPSMKSLIFGTKENLYQVIISEVICFRSMGINTFINLRQLSLHIYSTIVYLPLFVPFLEGCPLLQEFHLDAELVEYDDWKHLRRPPAVFQELKKVEFTGHTGTKPEIELALNILKSAINLEQMQISRCSKRYNGRGSWSGRDEPPWSKQTSEMIHEKLRGQAKSPKARLTIQHSLVSLKPPFSF</sequence>
<feature type="domain" description="F-box" evidence="2">
    <location>
        <begin position="142"/>
        <end position="175"/>
    </location>
</feature>
<keyword evidence="1" id="KW-1133">Transmembrane helix</keyword>
<comment type="caution">
    <text evidence="4">The sequence shown here is derived from an EMBL/GenBank/DDBJ whole genome shotgun (WGS) entry which is preliminary data.</text>
</comment>
<proteinExistence type="predicted"/>
<dbReference type="Pfam" id="PF00646">
    <property type="entry name" value="F-box"/>
    <property type="match status" value="1"/>
</dbReference>
<dbReference type="InterPro" id="IPR036047">
    <property type="entry name" value="F-box-like_dom_sf"/>
</dbReference>
<keyword evidence="1" id="KW-0472">Membrane</keyword>
<feature type="domain" description="At1g61320/AtMIF1 LRR" evidence="3">
    <location>
        <begin position="240"/>
        <end position="542"/>
    </location>
</feature>
<dbReference type="InterPro" id="IPR001810">
    <property type="entry name" value="F-box_dom"/>
</dbReference>
<dbReference type="Proteomes" id="UP001632038">
    <property type="component" value="Unassembled WGS sequence"/>
</dbReference>
<dbReference type="InterPro" id="IPR055357">
    <property type="entry name" value="LRR_At1g61320_AtMIF1"/>
</dbReference>
<dbReference type="Pfam" id="PF23622">
    <property type="entry name" value="LRR_At1g61320_AtMIF1"/>
    <property type="match status" value="1"/>
</dbReference>
<name>A0ABD3DI34_9LAMI</name>
<dbReference type="Gene3D" id="3.80.10.10">
    <property type="entry name" value="Ribonuclease Inhibitor"/>
    <property type="match status" value="1"/>
</dbReference>
<keyword evidence="5" id="KW-1185">Reference proteome</keyword>
<dbReference type="InterPro" id="IPR032675">
    <property type="entry name" value="LRR_dom_sf"/>
</dbReference>
<dbReference type="InterPro" id="IPR053772">
    <property type="entry name" value="At1g61320/At1g61330-like"/>
</dbReference>
<dbReference type="SUPFAM" id="SSF52047">
    <property type="entry name" value="RNI-like"/>
    <property type="match status" value="1"/>
</dbReference>
<feature type="transmembrane region" description="Helical" evidence="1">
    <location>
        <begin position="66"/>
        <end position="89"/>
    </location>
</feature>
<feature type="transmembrane region" description="Helical" evidence="1">
    <location>
        <begin position="235"/>
        <end position="255"/>
    </location>
</feature>
<gene>
    <name evidence="4" type="ORF">CASFOL_016264</name>
</gene>
<accession>A0ABD3DI34</accession>
<dbReference type="PANTHER" id="PTHR34145:SF28">
    <property type="entry name" value="F-BOX DOMAIN-CONTAINING PROTEIN"/>
    <property type="match status" value="1"/>
</dbReference>
<reference evidence="5" key="1">
    <citation type="journal article" date="2024" name="IScience">
        <title>Strigolactones Initiate the Formation of Haustorium-like Structures in Castilleja.</title>
        <authorList>
            <person name="Buerger M."/>
            <person name="Peterson D."/>
            <person name="Chory J."/>
        </authorList>
    </citation>
    <scope>NUCLEOTIDE SEQUENCE [LARGE SCALE GENOMIC DNA]</scope>
</reference>
<evidence type="ECO:0000259" key="3">
    <source>
        <dbReference type="Pfam" id="PF23622"/>
    </source>
</evidence>
<evidence type="ECO:0000313" key="4">
    <source>
        <dbReference type="EMBL" id="KAL3641296.1"/>
    </source>
</evidence>
<dbReference type="CDD" id="cd22160">
    <property type="entry name" value="F-box_AtFBL13-like"/>
    <property type="match status" value="1"/>
</dbReference>
<dbReference type="InterPro" id="IPR053781">
    <property type="entry name" value="F-box_AtFBL13-like"/>
</dbReference>
<protein>
    <recommendedName>
        <fullName evidence="6">F-box domain-containing protein</fullName>
    </recommendedName>
</protein>
<evidence type="ECO:0000256" key="1">
    <source>
        <dbReference type="SAM" id="Phobius"/>
    </source>
</evidence>
<dbReference type="PANTHER" id="PTHR34145">
    <property type="entry name" value="OS02G0105600 PROTEIN"/>
    <property type="match status" value="1"/>
</dbReference>